<organism evidence="4 5">
    <name type="scientific">Ligilactobacillus ubinensis</name>
    <dbReference type="NCBI Taxonomy" id="2876789"/>
    <lineage>
        <taxon>Bacteria</taxon>
        <taxon>Bacillati</taxon>
        <taxon>Bacillota</taxon>
        <taxon>Bacilli</taxon>
        <taxon>Lactobacillales</taxon>
        <taxon>Lactobacillaceae</taxon>
        <taxon>Ligilactobacillus</taxon>
    </lineage>
</organism>
<gene>
    <name evidence="4" type="ORF">LB941_02270</name>
</gene>
<sequence>MNFPYAKRFRYYLQNDRMLENSTINDIEHDVDDLFNYLRKFNVLYQNNPDLSDLEETDIKTYFNMLQLNRNIKNTTYNKVLTHLNTYFIFLFQNKLSNSLPTIALKGLKRTKESTIRLDWTNSITEYLTDENLSYYTRMVLLLISHFYTITEILQPNFYQVVARENFADSELKFLTAYNSFLAPLQKKQGTSNLFLKQHINLADPCLTLPALHKYLKKDQPKINITLQPRQLYQNAICYFIISHQELSDSTLSNRLRLQSASLNYYRQLNGNFFKS</sequence>
<dbReference type="SUPFAM" id="SSF47823">
    <property type="entry name" value="lambda integrase-like, N-terminal domain"/>
    <property type="match status" value="1"/>
</dbReference>
<dbReference type="RefSeq" id="WP_253359136.1">
    <property type="nucleotide sequence ID" value="NZ_JAIULA010000003.1"/>
</dbReference>
<feature type="domain" description="Core-binding (CB)" evidence="3">
    <location>
        <begin position="1"/>
        <end position="92"/>
    </location>
</feature>
<dbReference type="AlphaFoldDB" id="A0A9X2FIB7"/>
<reference evidence="4 5" key="1">
    <citation type="journal article" date="2023" name="Int. J. Syst. Evol. Microbiol.">
        <title>Ligilactobacillus ubinensis sp. nov., a novel species isolated from the wild ferment of a durian fruit (Durio zibethinus).</title>
        <authorList>
            <person name="Heng Y.C."/>
            <person name="Menon N."/>
            <person name="Chen B."/>
            <person name="Loo B.Z.L."/>
            <person name="Wong G.W.J."/>
            <person name="Lim A.C.H."/>
            <person name="Silvaraju S."/>
            <person name="Kittelmann S."/>
        </authorList>
    </citation>
    <scope>NUCLEOTIDE SEQUENCE [LARGE SCALE GENOMIC DNA]</scope>
    <source>
        <strain evidence="4 5">WILCCON 0076</strain>
    </source>
</reference>
<evidence type="ECO:0000313" key="5">
    <source>
        <dbReference type="Proteomes" id="UP001139006"/>
    </source>
</evidence>
<proteinExistence type="predicted"/>
<comment type="caution">
    <text evidence="4">The sequence shown here is derived from an EMBL/GenBank/DDBJ whole genome shotgun (WGS) entry which is preliminary data.</text>
</comment>
<dbReference type="InterPro" id="IPR044068">
    <property type="entry name" value="CB"/>
</dbReference>
<name>A0A9X2FIB7_9LACO</name>
<evidence type="ECO:0000256" key="2">
    <source>
        <dbReference type="PROSITE-ProRule" id="PRU01248"/>
    </source>
</evidence>
<evidence type="ECO:0000313" key="4">
    <source>
        <dbReference type="EMBL" id="MCP0886160.1"/>
    </source>
</evidence>
<dbReference type="InterPro" id="IPR010998">
    <property type="entry name" value="Integrase_recombinase_N"/>
</dbReference>
<evidence type="ECO:0000256" key="1">
    <source>
        <dbReference type="ARBA" id="ARBA00023125"/>
    </source>
</evidence>
<protein>
    <submittedName>
        <fullName evidence="4">Integrase</fullName>
    </submittedName>
</protein>
<keyword evidence="5" id="KW-1185">Reference proteome</keyword>
<dbReference type="EMBL" id="JAIULA010000003">
    <property type="protein sequence ID" value="MCP0886160.1"/>
    <property type="molecule type" value="Genomic_DNA"/>
</dbReference>
<dbReference type="GO" id="GO:0003677">
    <property type="term" value="F:DNA binding"/>
    <property type="evidence" value="ECO:0007669"/>
    <property type="project" value="UniProtKB-UniRule"/>
</dbReference>
<evidence type="ECO:0000259" key="3">
    <source>
        <dbReference type="PROSITE" id="PS51900"/>
    </source>
</evidence>
<dbReference type="Proteomes" id="UP001139006">
    <property type="component" value="Unassembled WGS sequence"/>
</dbReference>
<dbReference type="PROSITE" id="PS51900">
    <property type="entry name" value="CB"/>
    <property type="match status" value="1"/>
</dbReference>
<dbReference type="Gene3D" id="1.10.150.130">
    <property type="match status" value="1"/>
</dbReference>
<keyword evidence="1 2" id="KW-0238">DNA-binding</keyword>
<accession>A0A9X2FIB7</accession>